<evidence type="ECO:0000256" key="2">
    <source>
        <dbReference type="ARBA" id="ARBA00022729"/>
    </source>
</evidence>
<comment type="caution">
    <text evidence="5">The sequence shown here is derived from an EMBL/GenBank/DDBJ whole genome shotgun (WGS) entry which is preliminary data.</text>
</comment>
<keyword evidence="6" id="KW-1185">Reference proteome</keyword>
<dbReference type="Gene3D" id="3.40.50.2300">
    <property type="match status" value="2"/>
</dbReference>
<dbReference type="Pfam" id="PF13458">
    <property type="entry name" value="Peripla_BP_6"/>
    <property type="match status" value="1"/>
</dbReference>
<name>A0A328ZHA1_9BURK</name>
<feature type="chain" id="PRO_5016375737" evidence="3">
    <location>
        <begin position="22"/>
        <end position="376"/>
    </location>
</feature>
<keyword evidence="2 3" id="KW-0732">Signal</keyword>
<feature type="domain" description="Leucine-binding protein" evidence="4">
    <location>
        <begin position="37"/>
        <end position="369"/>
    </location>
</feature>
<dbReference type="InterPro" id="IPR028082">
    <property type="entry name" value="Peripla_BP_I"/>
</dbReference>
<proteinExistence type="inferred from homology"/>
<evidence type="ECO:0000313" key="6">
    <source>
        <dbReference type="Proteomes" id="UP000248856"/>
    </source>
</evidence>
<dbReference type="Proteomes" id="UP000248856">
    <property type="component" value="Unassembled WGS sequence"/>
</dbReference>
<dbReference type="CDD" id="cd06326">
    <property type="entry name" value="PBP1_ABC_ligand_binding-like"/>
    <property type="match status" value="1"/>
</dbReference>
<reference evidence="5 6" key="1">
    <citation type="submission" date="2018-06" db="EMBL/GenBank/DDBJ databases">
        <title>Genomic Encyclopedia of Archaeal and Bacterial Type Strains, Phase II (KMG-II): from individual species to whole genera.</title>
        <authorList>
            <person name="Goeker M."/>
        </authorList>
    </citation>
    <scope>NUCLEOTIDE SEQUENCE [LARGE SCALE GENOMIC DNA]</scope>
    <source>
        <strain evidence="5 6">CFPB 3232</strain>
    </source>
</reference>
<evidence type="ECO:0000256" key="3">
    <source>
        <dbReference type="SAM" id="SignalP"/>
    </source>
</evidence>
<dbReference type="PANTHER" id="PTHR47235">
    <property type="entry name" value="BLR6548 PROTEIN"/>
    <property type="match status" value="1"/>
</dbReference>
<dbReference type="EMBL" id="QLTA01000006">
    <property type="protein sequence ID" value="RAR85239.1"/>
    <property type="molecule type" value="Genomic_DNA"/>
</dbReference>
<evidence type="ECO:0000313" key="5">
    <source>
        <dbReference type="EMBL" id="RAR85239.1"/>
    </source>
</evidence>
<evidence type="ECO:0000259" key="4">
    <source>
        <dbReference type="Pfam" id="PF13458"/>
    </source>
</evidence>
<comment type="similarity">
    <text evidence="1">Belongs to the leucine-binding protein family.</text>
</comment>
<evidence type="ECO:0000256" key="1">
    <source>
        <dbReference type="ARBA" id="ARBA00010062"/>
    </source>
</evidence>
<accession>A0A328ZHA1</accession>
<organism evidence="5 6">
    <name type="scientific">Paracidovorax anthurii</name>
    <dbReference type="NCBI Taxonomy" id="78229"/>
    <lineage>
        <taxon>Bacteria</taxon>
        <taxon>Pseudomonadati</taxon>
        <taxon>Pseudomonadota</taxon>
        <taxon>Betaproteobacteria</taxon>
        <taxon>Burkholderiales</taxon>
        <taxon>Comamonadaceae</taxon>
        <taxon>Paracidovorax</taxon>
    </lineage>
</organism>
<feature type="signal peptide" evidence="3">
    <location>
        <begin position="1"/>
        <end position="21"/>
    </location>
</feature>
<dbReference type="PANTHER" id="PTHR47235:SF1">
    <property type="entry name" value="BLR6548 PROTEIN"/>
    <property type="match status" value="1"/>
</dbReference>
<dbReference type="SUPFAM" id="SSF53822">
    <property type="entry name" value="Periplasmic binding protein-like I"/>
    <property type="match status" value="1"/>
</dbReference>
<sequence>MRLKCALLAGLWLMAAAQGRAAPGEMVVAGVGQFKDAASTANQIRAGVQIYFDAVNAQGGVQGAKLRLVLKDRGPDAIDSVHKTREVIAEHRPIALVGISGTGPLEAIAKANVLGEASIPLVGARTGAVSLHQPVNPWIFHTRASYAQEVKKICAHLGTVGRRSVAVFHENSAFGAEGLAQAQAEIKALGLRLAGTAAYEYGTSHVKDAVAVLSRATPDAVIAVATSEATAEFYRQMRAAGSSAFIIALSVADGAAVVQRIGAKAAHGLGITQVAPDPASKTSLLVHELQDDHRRFGAPGSVLNIDVVEGYIAAHVLVEGLRRAGANPTPIRLKAALESLQDYRPGGFAVSFSPTSHSGSKYVDIAVVGPAGKLLR</sequence>
<gene>
    <name evidence="5" type="ORF">AX018_100617</name>
</gene>
<dbReference type="InterPro" id="IPR028081">
    <property type="entry name" value="Leu-bd"/>
</dbReference>
<protein>
    <submittedName>
        <fullName evidence="5">Amino acid/amide ABC transporter substrate-binding protein (HAAT family)</fullName>
    </submittedName>
</protein>
<dbReference type="AlphaFoldDB" id="A0A328ZHA1"/>